<dbReference type="Proteomes" id="UP000528457">
    <property type="component" value="Unassembled WGS sequence"/>
</dbReference>
<evidence type="ECO:0000313" key="3">
    <source>
        <dbReference type="Proteomes" id="UP000528457"/>
    </source>
</evidence>
<feature type="transmembrane region" description="Helical" evidence="1">
    <location>
        <begin position="12"/>
        <end position="34"/>
    </location>
</feature>
<dbReference type="AlphaFoldDB" id="A0A7X0MTY3"/>
<keyword evidence="1" id="KW-0472">Membrane</keyword>
<keyword evidence="1" id="KW-0812">Transmembrane</keyword>
<evidence type="ECO:0000313" key="2">
    <source>
        <dbReference type="EMBL" id="MBB6520036.1"/>
    </source>
</evidence>
<protein>
    <submittedName>
        <fullName evidence="2">Uncharacterized protein</fullName>
    </submittedName>
</protein>
<dbReference type="RefSeq" id="WP_166852435.1">
    <property type="nucleotide sequence ID" value="NZ_JAAONY010000001.1"/>
</dbReference>
<sequence length="59" mass="6777">MHKDYWLNSSRYLQCLGIILLAVMLFAVSFWLVFSFLSSMDGVSAEGDAERVSRESRSR</sequence>
<comment type="caution">
    <text evidence="2">The sequence shown here is derived from an EMBL/GenBank/DDBJ whole genome shotgun (WGS) entry which is preliminary data.</text>
</comment>
<reference evidence="2 3" key="1">
    <citation type="submission" date="2020-08" db="EMBL/GenBank/DDBJ databases">
        <title>Genomic Encyclopedia of Type Strains, Phase IV (KMG-IV): sequencing the most valuable type-strain genomes for metagenomic binning, comparative biology and taxonomic classification.</title>
        <authorList>
            <person name="Goeker M."/>
        </authorList>
    </citation>
    <scope>NUCLEOTIDE SEQUENCE [LARGE SCALE GENOMIC DNA]</scope>
    <source>
        <strain evidence="2 3">DSM 22368</strain>
    </source>
</reference>
<evidence type="ECO:0000256" key="1">
    <source>
        <dbReference type="SAM" id="Phobius"/>
    </source>
</evidence>
<proteinExistence type="predicted"/>
<dbReference type="EMBL" id="JACHHT010000001">
    <property type="protein sequence ID" value="MBB6520036.1"/>
    <property type="molecule type" value="Genomic_DNA"/>
</dbReference>
<keyword evidence="3" id="KW-1185">Reference proteome</keyword>
<gene>
    <name evidence="2" type="ORF">HNR48_000314</name>
</gene>
<keyword evidence="1" id="KW-1133">Transmembrane helix</keyword>
<name>A0A7X0MTY3_9GAMM</name>
<organism evidence="2 3">
    <name type="scientific">Pseudoteredinibacter isoporae</name>
    <dbReference type="NCBI Taxonomy" id="570281"/>
    <lineage>
        <taxon>Bacteria</taxon>
        <taxon>Pseudomonadati</taxon>
        <taxon>Pseudomonadota</taxon>
        <taxon>Gammaproteobacteria</taxon>
        <taxon>Cellvibrionales</taxon>
        <taxon>Cellvibrionaceae</taxon>
        <taxon>Pseudoteredinibacter</taxon>
    </lineage>
</organism>
<dbReference type="InParanoid" id="A0A7X0MTY3"/>
<accession>A0A7X0MTY3</accession>